<evidence type="ECO:0000313" key="3">
    <source>
        <dbReference type="Proteomes" id="UP001515500"/>
    </source>
</evidence>
<dbReference type="RefSeq" id="XP_039128238.1">
    <property type="nucleotide sequence ID" value="XM_039272304.1"/>
</dbReference>
<proteinExistence type="inferred from homology"/>
<comment type="similarity">
    <text evidence="1">Belongs to the LOR family.</text>
</comment>
<feature type="compositionally biased region" description="Low complexity" evidence="2">
    <location>
        <begin position="13"/>
        <end position="22"/>
    </location>
</feature>
<dbReference type="PANTHER" id="PTHR31087">
    <property type="match status" value="1"/>
</dbReference>
<accession>A0AB40BPM7</accession>
<reference evidence="4" key="1">
    <citation type="submission" date="2025-08" db="UniProtKB">
        <authorList>
            <consortium name="RefSeq"/>
        </authorList>
    </citation>
    <scope>IDENTIFICATION</scope>
</reference>
<protein>
    <submittedName>
        <fullName evidence="4">Protein LURP-one-related 8-like</fullName>
    </submittedName>
</protein>
<evidence type="ECO:0000256" key="2">
    <source>
        <dbReference type="SAM" id="MobiDB-lite"/>
    </source>
</evidence>
<keyword evidence="3" id="KW-1185">Reference proteome</keyword>
<dbReference type="SUPFAM" id="SSF54518">
    <property type="entry name" value="Tubby C-terminal domain-like"/>
    <property type="match status" value="1"/>
</dbReference>
<dbReference type="PANTHER" id="PTHR31087:SF22">
    <property type="entry name" value="PROTEIN LURP-ONE-RELATED 8"/>
    <property type="match status" value="1"/>
</dbReference>
<organism evidence="3 4">
    <name type="scientific">Dioscorea cayennensis subsp. rotundata</name>
    <name type="common">White Guinea yam</name>
    <name type="synonym">Dioscorea rotundata</name>
    <dbReference type="NCBI Taxonomy" id="55577"/>
    <lineage>
        <taxon>Eukaryota</taxon>
        <taxon>Viridiplantae</taxon>
        <taxon>Streptophyta</taxon>
        <taxon>Embryophyta</taxon>
        <taxon>Tracheophyta</taxon>
        <taxon>Spermatophyta</taxon>
        <taxon>Magnoliopsida</taxon>
        <taxon>Liliopsida</taxon>
        <taxon>Dioscoreales</taxon>
        <taxon>Dioscoreaceae</taxon>
        <taxon>Dioscorea</taxon>
    </lineage>
</organism>
<dbReference type="Proteomes" id="UP001515500">
    <property type="component" value="Chromosome 7"/>
</dbReference>
<gene>
    <name evidence="4" type="primary">LOC120264491</name>
</gene>
<dbReference type="AlphaFoldDB" id="A0AB40BPM7"/>
<dbReference type="InterPro" id="IPR025659">
    <property type="entry name" value="Tubby-like_C"/>
</dbReference>
<dbReference type="Pfam" id="PF04525">
    <property type="entry name" value="LOR"/>
    <property type="match status" value="1"/>
</dbReference>
<dbReference type="GeneID" id="120264491"/>
<dbReference type="Gene3D" id="2.40.160.200">
    <property type="entry name" value="LURP1-related"/>
    <property type="match status" value="1"/>
</dbReference>
<dbReference type="InterPro" id="IPR038595">
    <property type="entry name" value="LOR_sf"/>
</dbReference>
<evidence type="ECO:0000256" key="1">
    <source>
        <dbReference type="ARBA" id="ARBA00005437"/>
    </source>
</evidence>
<name>A0AB40BPM7_DIOCR</name>
<evidence type="ECO:0000313" key="4">
    <source>
        <dbReference type="RefSeq" id="XP_039128238.1"/>
    </source>
</evidence>
<feature type="region of interest" description="Disordered" evidence="2">
    <location>
        <begin position="1"/>
        <end position="26"/>
    </location>
</feature>
<sequence length="218" mass="23884">MTKIHPNAPVLDSPRPAAPGRRSSPEEASVEALTVWRRSLLLNGNGFTVFDAKGNLVFRVDNYASGNKGEIVLMDASGKSLLTIRRKKLSLSEQWLIYEGDEATKPRFSVKKNVSLIQPKSLAHVSSCSSSSSSSSGSSSSSCVHYDVEGSYSKRCCMIYNDKRRPLAEIRRKESVPGVSFDLDVFRLLVFPGFDSAMAMAIVILLEQMYGSRGALRG</sequence>
<dbReference type="InterPro" id="IPR007612">
    <property type="entry name" value="LOR"/>
</dbReference>